<dbReference type="InterPro" id="IPR036365">
    <property type="entry name" value="PGBD-like_sf"/>
</dbReference>
<dbReference type="RefSeq" id="XP_056690877.1">
    <property type="nucleotide sequence ID" value="XM_056834899.1"/>
</dbReference>
<accession>A0ABM3R5I6</accession>
<evidence type="ECO:0000313" key="4">
    <source>
        <dbReference type="RefSeq" id="XP_056690877.1"/>
    </source>
</evidence>
<dbReference type="GeneID" id="110782813"/>
<dbReference type="Gene3D" id="1.10.101.10">
    <property type="entry name" value="PGBD-like superfamily/PGBD"/>
    <property type="match status" value="1"/>
</dbReference>
<dbReference type="Pfam" id="PF01471">
    <property type="entry name" value="PG_binding_1"/>
    <property type="match status" value="1"/>
</dbReference>
<dbReference type="Proteomes" id="UP000813463">
    <property type="component" value="Chromosome 1"/>
</dbReference>
<evidence type="ECO:0000313" key="3">
    <source>
        <dbReference type="Proteomes" id="UP000813463"/>
    </source>
</evidence>
<dbReference type="InterPro" id="IPR036366">
    <property type="entry name" value="PGBDSf"/>
</dbReference>
<name>A0ABM3R5I6_SPIOL</name>
<protein>
    <submittedName>
        <fullName evidence="4">Metalloendoproteinase 5-MMP</fullName>
    </submittedName>
</protein>
<reference evidence="3" key="1">
    <citation type="journal article" date="2021" name="Nat. Commun.">
        <title>Genomic analyses provide insights into spinach domestication and the genetic basis of agronomic traits.</title>
        <authorList>
            <person name="Cai X."/>
            <person name="Sun X."/>
            <person name="Xu C."/>
            <person name="Sun H."/>
            <person name="Wang X."/>
            <person name="Ge C."/>
            <person name="Zhang Z."/>
            <person name="Wang Q."/>
            <person name="Fei Z."/>
            <person name="Jiao C."/>
            <person name="Wang Q."/>
        </authorList>
    </citation>
    <scope>NUCLEOTIDE SEQUENCE [LARGE SCALE GENOMIC DNA]</scope>
    <source>
        <strain evidence="3">cv. Varoflay</strain>
    </source>
</reference>
<feature type="chain" id="PRO_5045864266" evidence="1">
    <location>
        <begin position="27"/>
        <end position="146"/>
    </location>
</feature>
<feature type="signal peptide" evidence="1">
    <location>
        <begin position="1"/>
        <end position="26"/>
    </location>
</feature>
<dbReference type="PANTHER" id="PTHR10201:SF213">
    <property type="entry name" value="METALLOENDOPROTEINASE 2-MMP-LIKE"/>
    <property type="match status" value="1"/>
</dbReference>
<keyword evidence="3" id="KW-1185">Reference proteome</keyword>
<dbReference type="PANTHER" id="PTHR10201">
    <property type="entry name" value="MATRIX METALLOPROTEINASE"/>
    <property type="match status" value="1"/>
</dbReference>
<gene>
    <name evidence="4" type="primary">LOC110782813</name>
</gene>
<proteinExistence type="predicted"/>
<evidence type="ECO:0000259" key="2">
    <source>
        <dbReference type="Pfam" id="PF01471"/>
    </source>
</evidence>
<reference evidence="4" key="2">
    <citation type="submission" date="2025-08" db="UniProtKB">
        <authorList>
            <consortium name="RefSeq"/>
        </authorList>
    </citation>
    <scope>IDENTIFICATION</scope>
    <source>
        <tissue evidence="4">Leaf</tissue>
    </source>
</reference>
<dbReference type="SUPFAM" id="SSF47090">
    <property type="entry name" value="PGBD-like"/>
    <property type="match status" value="1"/>
</dbReference>
<sequence length="146" mass="16412">MAITTTYIFCAILLVLLTLVPHTTQSKPNASPFSFLESLEGCKKGQNVDGLHKLKSYLTKFGYLQNHQVSKNEVTTTKSIKEDDELFDEHLEKAIITYQQNYRLNVTGYLDAATMKQMMKPRCGCADIMNGRNTSSASTIVEIRVL</sequence>
<evidence type="ECO:0000256" key="1">
    <source>
        <dbReference type="SAM" id="SignalP"/>
    </source>
</evidence>
<dbReference type="InterPro" id="IPR002477">
    <property type="entry name" value="Peptidoglycan-bd-like"/>
</dbReference>
<organism evidence="3 4">
    <name type="scientific">Spinacia oleracea</name>
    <name type="common">Spinach</name>
    <dbReference type="NCBI Taxonomy" id="3562"/>
    <lineage>
        <taxon>Eukaryota</taxon>
        <taxon>Viridiplantae</taxon>
        <taxon>Streptophyta</taxon>
        <taxon>Embryophyta</taxon>
        <taxon>Tracheophyta</taxon>
        <taxon>Spermatophyta</taxon>
        <taxon>Magnoliopsida</taxon>
        <taxon>eudicotyledons</taxon>
        <taxon>Gunneridae</taxon>
        <taxon>Pentapetalae</taxon>
        <taxon>Caryophyllales</taxon>
        <taxon>Chenopodiaceae</taxon>
        <taxon>Chenopodioideae</taxon>
        <taxon>Anserineae</taxon>
        <taxon>Spinacia</taxon>
    </lineage>
</organism>
<feature type="domain" description="Peptidoglycan binding-like" evidence="2">
    <location>
        <begin position="51"/>
        <end position="118"/>
    </location>
</feature>
<keyword evidence="1" id="KW-0732">Signal</keyword>